<protein>
    <submittedName>
        <fullName evidence="2">Uncharacterized protein</fullName>
    </submittedName>
</protein>
<comment type="caution">
    <text evidence="2">The sequence shown here is derived from an EMBL/GenBank/DDBJ whole genome shotgun (WGS) entry which is preliminary data.</text>
</comment>
<dbReference type="HOGENOM" id="CLU_067293_2_0_5"/>
<evidence type="ECO:0000256" key="1">
    <source>
        <dbReference type="SAM" id="Phobius"/>
    </source>
</evidence>
<reference evidence="2 3" key="1">
    <citation type="journal article" date="2010" name="J. Bacteriol.">
        <title>Genome sequences of Oceanicola granulosus HTCC2516(T) and Oceanicola batsensis HTCC2597(TDelta).</title>
        <authorList>
            <person name="Thrash J.C."/>
            <person name="Cho J.C."/>
            <person name="Vergin K.L."/>
            <person name="Giovannoni S.J."/>
        </authorList>
    </citation>
    <scope>NUCLEOTIDE SEQUENCE [LARGE SCALE GENOMIC DNA]</scope>
    <source>
        <strain evidence="3">ATCC BAA-861 / DSM 15982 / KCTC 12143 / HTCC2516</strain>
    </source>
</reference>
<feature type="transmembrane region" description="Helical" evidence="1">
    <location>
        <begin position="48"/>
        <end position="70"/>
    </location>
</feature>
<feature type="transmembrane region" description="Helical" evidence="1">
    <location>
        <begin position="106"/>
        <end position="125"/>
    </location>
</feature>
<organism evidence="2 3">
    <name type="scientific">Oceanicola granulosus (strain ATCC BAA-861 / DSM 15982 / KCTC 12143 / HTCC2516)</name>
    <dbReference type="NCBI Taxonomy" id="314256"/>
    <lineage>
        <taxon>Bacteria</taxon>
        <taxon>Pseudomonadati</taxon>
        <taxon>Pseudomonadota</taxon>
        <taxon>Alphaproteobacteria</taxon>
        <taxon>Rhodobacterales</taxon>
        <taxon>Roseobacteraceae</taxon>
        <taxon>Oceanicola</taxon>
    </lineage>
</organism>
<accession>Q2CA55</accession>
<dbReference type="RefSeq" id="WP_007254392.1">
    <property type="nucleotide sequence ID" value="NZ_CH724107.1"/>
</dbReference>
<dbReference type="AlphaFoldDB" id="Q2CA55"/>
<evidence type="ECO:0000313" key="3">
    <source>
        <dbReference type="Proteomes" id="UP000003635"/>
    </source>
</evidence>
<keyword evidence="1" id="KW-0472">Membrane</keyword>
<dbReference type="STRING" id="314256.OG2516_04321"/>
<dbReference type="OrthoDB" id="5189031at2"/>
<name>Q2CA55_OCEGH</name>
<feature type="transmembrane region" description="Helical" evidence="1">
    <location>
        <begin position="137"/>
        <end position="162"/>
    </location>
</feature>
<dbReference type="eggNOG" id="COG1030">
    <property type="taxonomic scope" value="Bacteria"/>
</dbReference>
<proteinExistence type="predicted"/>
<sequence>MTRRTPAAWATLILALAFAVAPLVTSPFSGFASDQLPNPQPDPPVQPAGYAFSIWGLIYVWLILSALYGWRARGDDPEWERVRWPLIVSLAVGVPWLWIANQSAPWATVAILVMAAGAIAAALRAPIFDRWMLAHPVAVYAGWLTAASAVSLAVTLAGFGILLGPVGWAWLCLVAAIAIAVAVQVRGTSPAYGLTVIWALVAVVVSDGMTSSVGWLAIAGIVVMAATLGWARWRP</sequence>
<feature type="transmembrane region" description="Helical" evidence="1">
    <location>
        <begin position="168"/>
        <end position="185"/>
    </location>
</feature>
<dbReference type="EMBL" id="AAOT01000060">
    <property type="protein sequence ID" value="EAR49557.1"/>
    <property type="molecule type" value="Genomic_DNA"/>
</dbReference>
<evidence type="ECO:0000313" key="2">
    <source>
        <dbReference type="EMBL" id="EAR49557.1"/>
    </source>
</evidence>
<gene>
    <name evidence="2" type="ORF">OG2516_04321</name>
</gene>
<keyword evidence="1" id="KW-1133">Transmembrane helix</keyword>
<keyword evidence="3" id="KW-1185">Reference proteome</keyword>
<keyword evidence="1" id="KW-0812">Transmembrane</keyword>
<feature type="transmembrane region" description="Helical" evidence="1">
    <location>
        <begin position="192"/>
        <end position="209"/>
    </location>
</feature>
<feature type="transmembrane region" description="Helical" evidence="1">
    <location>
        <begin position="215"/>
        <end position="233"/>
    </location>
</feature>
<dbReference type="Proteomes" id="UP000003635">
    <property type="component" value="Unassembled WGS sequence"/>
</dbReference>
<feature type="transmembrane region" description="Helical" evidence="1">
    <location>
        <begin position="82"/>
        <end position="100"/>
    </location>
</feature>